<evidence type="ECO:0000313" key="4">
    <source>
        <dbReference type="Proteomes" id="UP000317648"/>
    </source>
</evidence>
<dbReference type="GO" id="GO:0042803">
    <property type="term" value="F:protein homodimerization activity"/>
    <property type="evidence" value="ECO:0007669"/>
    <property type="project" value="InterPro"/>
</dbReference>
<keyword evidence="1" id="KW-0143">Chaperone</keyword>
<dbReference type="GO" id="GO:0000774">
    <property type="term" value="F:adenyl-nucleotide exchange factor activity"/>
    <property type="evidence" value="ECO:0007669"/>
    <property type="project" value="InterPro"/>
</dbReference>
<gene>
    <name evidence="3" type="primary">grpE</name>
    <name evidence="3" type="ORF">Pla8534_66130</name>
</gene>
<sequence>MTRSPWENEQILQQFGDWLTETAGEAAAAGEPNDPPPALPAVGLLQVVEALTAMRQELKLQTKSSRGLEDSLQQARQGLDEAIRQFQSVKPREEESARQASLPLVEAIVGLDESLWRAGKALEATHRRLAEVVPQRLQATVARELAQLSWWRRRLLGSGLLQIERQCAATVADVAEEELGAFLQGHQLMQERMRQELARHGIQRLETLGLKVDPHGMRVVALADPQAGPPETVVEEIRPGYTWGKRVVRIAEVKAVASRPAGTSAGDASSSPQV</sequence>
<dbReference type="Pfam" id="PF01025">
    <property type="entry name" value="GrpE"/>
    <property type="match status" value="1"/>
</dbReference>
<reference evidence="3 4" key="1">
    <citation type="submission" date="2019-02" db="EMBL/GenBank/DDBJ databases">
        <title>Deep-cultivation of Planctomycetes and their phenomic and genomic characterization uncovers novel biology.</title>
        <authorList>
            <person name="Wiegand S."/>
            <person name="Jogler M."/>
            <person name="Boedeker C."/>
            <person name="Pinto D."/>
            <person name="Vollmers J."/>
            <person name="Rivas-Marin E."/>
            <person name="Kohn T."/>
            <person name="Peeters S.H."/>
            <person name="Heuer A."/>
            <person name="Rast P."/>
            <person name="Oberbeckmann S."/>
            <person name="Bunk B."/>
            <person name="Jeske O."/>
            <person name="Meyerdierks A."/>
            <person name="Storesund J.E."/>
            <person name="Kallscheuer N."/>
            <person name="Luecker S."/>
            <person name="Lage O.M."/>
            <person name="Pohl T."/>
            <person name="Merkel B.J."/>
            <person name="Hornburger P."/>
            <person name="Mueller R.-W."/>
            <person name="Bruemmer F."/>
            <person name="Labrenz M."/>
            <person name="Spormann A.M."/>
            <person name="Op den Camp H."/>
            <person name="Overmann J."/>
            <person name="Amann R."/>
            <person name="Jetten M.S.M."/>
            <person name="Mascher T."/>
            <person name="Medema M.H."/>
            <person name="Devos D.P."/>
            <person name="Kaster A.-K."/>
            <person name="Ovreas L."/>
            <person name="Rohde M."/>
            <person name="Galperin M.Y."/>
            <person name="Jogler C."/>
        </authorList>
    </citation>
    <scope>NUCLEOTIDE SEQUENCE [LARGE SCALE GENOMIC DNA]</scope>
    <source>
        <strain evidence="3 4">Pla85_3_4</strain>
    </source>
</reference>
<dbReference type="GO" id="GO:0006457">
    <property type="term" value="P:protein folding"/>
    <property type="evidence" value="ECO:0007669"/>
    <property type="project" value="InterPro"/>
</dbReference>
<dbReference type="GO" id="GO:0051087">
    <property type="term" value="F:protein-folding chaperone binding"/>
    <property type="evidence" value="ECO:0007669"/>
    <property type="project" value="InterPro"/>
</dbReference>
<dbReference type="OrthoDB" id="283181at2"/>
<dbReference type="Proteomes" id="UP000317648">
    <property type="component" value="Chromosome"/>
</dbReference>
<feature type="compositionally biased region" description="Low complexity" evidence="2">
    <location>
        <begin position="21"/>
        <end position="31"/>
    </location>
</feature>
<dbReference type="RefSeq" id="WP_145058236.1">
    <property type="nucleotide sequence ID" value="NZ_CP036433.1"/>
</dbReference>
<dbReference type="InterPro" id="IPR009012">
    <property type="entry name" value="GrpE_head"/>
</dbReference>
<dbReference type="EMBL" id="CP036433">
    <property type="protein sequence ID" value="QDU98740.1"/>
    <property type="molecule type" value="Genomic_DNA"/>
</dbReference>
<feature type="region of interest" description="Disordered" evidence="2">
    <location>
        <begin position="21"/>
        <end position="40"/>
    </location>
</feature>
<dbReference type="KEGG" id="lcre:Pla8534_66130"/>
<name>A0A518E3R9_9BACT</name>
<dbReference type="SUPFAM" id="SSF51064">
    <property type="entry name" value="Head domain of nucleotide exchange factor GrpE"/>
    <property type="match status" value="1"/>
</dbReference>
<keyword evidence="4" id="KW-1185">Reference proteome</keyword>
<protein>
    <submittedName>
        <fullName evidence="3">Protein GrpE</fullName>
    </submittedName>
</protein>
<evidence type="ECO:0000256" key="2">
    <source>
        <dbReference type="SAM" id="MobiDB-lite"/>
    </source>
</evidence>
<accession>A0A518E3R9</accession>
<dbReference type="AlphaFoldDB" id="A0A518E3R9"/>
<proteinExistence type="predicted"/>
<organism evidence="3 4">
    <name type="scientific">Lignipirellula cremea</name>
    <dbReference type="NCBI Taxonomy" id="2528010"/>
    <lineage>
        <taxon>Bacteria</taxon>
        <taxon>Pseudomonadati</taxon>
        <taxon>Planctomycetota</taxon>
        <taxon>Planctomycetia</taxon>
        <taxon>Pirellulales</taxon>
        <taxon>Pirellulaceae</taxon>
        <taxon>Lignipirellula</taxon>
    </lineage>
</organism>
<evidence type="ECO:0000256" key="1">
    <source>
        <dbReference type="ARBA" id="ARBA00023186"/>
    </source>
</evidence>
<dbReference type="Gene3D" id="2.30.22.10">
    <property type="entry name" value="Head domain of nucleotide exchange factor GrpE"/>
    <property type="match status" value="1"/>
</dbReference>
<evidence type="ECO:0000313" key="3">
    <source>
        <dbReference type="EMBL" id="QDU98740.1"/>
    </source>
</evidence>
<dbReference type="InterPro" id="IPR000740">
    <property type="entry name" value="GrpE"/>
</dbReference>